<dbReference type="InterPro" id="IPR027815">
    <property type="entry name" value="CSC1/OSCA1-like_cyt"/>
</dbReference>
<evidence type="ECO:0000256" key="1">
    <source>
        <dbReference type="SAM" id="Phobius"/>
    </source>
</evidence>
<name>A0AAE1RAC3_9SOLA</name>
<protein>
    <recommendedName>
        <fullName evidence="2">CSC1/OSCA1-like cytosolic domain-containing protein</fullName>
    </recommendedName>
</protein>
<reference evidence="3" key="1">
    <citation type="submission" date="2023-12" db="EMBL/GenBank/DDBJ databases">
        <title>Genome assembly of Anisodus tanguticus.</title>
        <authorList>
            <person name="Wang Y.-J."/>
        </authorList>
    </citation>
    <scope>NUCLEOTIDE SEQUENCE</scope>
    <source>
        <strain evidence="3">KB-2021</strain>
        <tissue evidence="3">Leaf</tissue>
    </source>
</reference>
<dbReference type="InterPro" id="IPR045122">
    <property type="entry name" value="Csc1-like"/>
</dbReference>
<comment type="caution">
    <text evidence="3">The sequence shown here is derived from an EMBL/GenBank/DDBJ whole genome shotgun (WGS) entry which is preliminary data.</text>
</comment>
<dbReference type="Proteomes" id="UP001291623">
    <property type="component" value="Unassembled WGS sequence"/>
</dbReference>
<dbReference type="Pfam" id="PF14703">
    <property type="entry name" value="PHM7_cyt"/>
    <property type="match status" value="1"/>
</dbReference>
<dbReference type="GO" id="GO:0005227">
    <property type="term" value="F:calcium-activated cation channel activity"/>
    <property type="evidence" value="ECO:0007669"/>
    <property type="project" value="InterPro"/>
</dbReference>
<feature type="domain" description="CSC1/OSCA1-like cytosolic" evidence="2">
    <location>
        <begin position="75"/>
        <end position="180"/>
    </location>
</feature>
<keyword evidence="1" id="KW-0472">Membrane</keyword>
<sequence>MFHLDHSGFGLILLWPYAFTFWTCYAFTFWTCYAFTFWTCYAFTFWTCFVLKTEYAKVAAMRLQFVASEKRRPDQYTVLVRNGLPDADESGSECVEHFFLVNHQDHYLMHQGVYDANKLAKLVREKKSKENWLDYYQLKYSRDQSKRPMMKTGFLGCFGEKVYAIDHQTAEIERLSKEIRGRVCHG</sequence>
<proteinExistence type="predicted"/>
<organism evidence="3 4">
    <name type="scientific">Anisodus tanguticus</name>
    <dbReference type="NCBI Taxonomy" id="243964"/>
    <lineage>
        <taxon>Eukaryota</taxon>
        <taxon>Viridiplantae</taxon>
        <taxon>Streptophyta</taxon>
        <taxon>Embryophyta</taxon>
        <taxon>Tracheophyta</taxon>
        <taxon>Spermatophyta</taxon>
        <taxon>Magnoliopsida</taxon>
        <taxon>eudicotyledons</taxon>
        <taxon>Gunneridae</taxon>
        <taxon>Pentapetalae</taxon>
        <taxon>asterids</taxon>
        <taxon>lamiids</taxon>
        <taxon>Solanales</taxon>
        <taxon>Solanaceae</taxon>
        <taxon>Solanoideae</taxon>
        <taxon>Hyoscyameae</taxon>
        <taxon>Anisodus</taxon>
    </lineage>
</organism>
<gene>
    <name evidence="3" type="ORF">RND71_033953</name>
</gene>
<accession>A0AAE1RAC3</accession>
<keyword evidence="1" id="KW-0812">Transmembrane</keyword>
<keyword evidence="1" id="KW-1133">Transmembrane helix</keyword>
<evidence type="ECO:0000313" key="4">
    <source>
        <dbReference type="Proteomes" id="UP001291623"/>
    </source>
</evidence>
<dbReference type="GO" id="GO:0005886">
    <property type="term" value="C:plasma membrane"/>
    <property type="evidence" value="ECO:0007669"/>
    <property type="project" value="TreeGrafter"/>
</dbReference>
<evidence type="ECO:0000313" key="3">
    <source>
        <dbReference type="EMBL" id="KAK4347614.1"/>
    </source>
</evidence>
<dbReference type="PANTHER" id="PTHR13018">
    <property type="entry name" value="PROBABLE MEMBRANE PROTEIN DUF221-RELATED"/>
    <property type="match status" value="1"/>
</dbReference>
<dbReference type="AlphaFoldDB" id="A0AAE1RAC3"/>
<dbReference type="PANTHER" id="PTHR13018:SF108">
    <property type="entry name" value="CALCIUM PERMEABLE STRESS-GATED CATION CHANNEL 1-LIKE"/>
    <property type="match status" value="1"/>
</dbReference>
<dbReference type="EMBL" id="JAVYJV010000018">
    <property type="protein sequence ID" value="KAK4347614.1"/>
    <property type="molecule type" value="Genomic_DNA"/>
</dbReference>
<feature type="transmembrane region" description="Helical" evidence="1">
    <location>
        <begin position="12"/>
        <end position="30"/>
    </location>
</feature>
<keyword evidence="4" id="KW-1185">Reference proteome</keyword>
<evidence type="ECO:0000259" key="2">
    <source>
        <dbReference type="Pfam" id="PF14703"/>
    </source>
</evidence>
<feature type="transmembrane region" description="Helical" evidence="1">
    <location>
        <begin position="36"/>
        <end position="55"/>
    </location>
</feature>